<feature type="compositionally biased region" description="Polar residues" evidence="9">
    <location>
        <begin position="1"/>
        <end position="13"/>
    </location>
</feature>
<evidence type="ECO:0000256" key="7">
    <source>
        <dbReference type="ARBA" id="ARBA00030554"/>
    </source>
</evidence>
<evidence type="ECO:0000256" key="1">
    <source>
        <dbReference type="ARBA" id="ARBA00008569"/>
    </source>
</evidence>
<dbReference type="EMBL" id="QKYT01000138">
    <property type="protein sequence ID" value="RIA91976.1"/>
    <property type="molecule type" value="Genomic_DNA"/>
</dbReference>
<keyword evidence="6" id="KW-0819">tRNA processing</keyword>
<dbReference type="GO" id="GO:0008033">
    <property type="term" value="P:tRNA processing"/>
    <property type="evidence" value="ECO:0007669"/>
    <property type="project" value="UniProtKB-KW"/>
</dbReference>
<dbReference type="PANTHER" id="PTHR48418:SF1">
    <property type="entry name" value="TRNA WYBUTOSINE-SYNTHESIZING PROTEIN 3"/>
    <property type="match status" value="1"/>
</dbReference>
<dbReference type="STRING" id="658196.A0A397T4Y4"/>
<feature type="region of interest" description="Disordered" evidence="9">
    <location>
        <begin position="329"/>
        <end position="377"/>
    </location>
</feature>
<reference evidence="11 12" key="1">
    <citation type="submission" date="2018-06" db="EMBL/GenBank/DDBJ databases">
        <title>Comparative genomics reveals the genomic features of Rhizophagus irregularis, R. cerebriforme, R. diaphanum and Gigaspora rosea, and their symbiotic lifestyle signature.</title>
        <authorList>
            <person name="Morin E."/>
            <person name="San Clemente H."/>
            <person name="Chen E.C.H."/>
            <person name="De La Providencia I."/>
            <person name="Hainaut M."/>
            <person name="Kuo A."/>
            <person name="Kohler A."/>
            <person name="Murat C."/>
            <person name="Tang N."/>
            <person name="Roy S."/>
            <person name="Loubradou J."/>
            <person name="Henrissat B."/>
            <person name="Grigoriev I.V."/>
            <person name="Corradi N."/>
            <person name="Roux C."/>
            <person name="Martin F.M."/>
        </authorList>
    </citation>
    <scope>NUCLEOTIDE SEQUENCE [LARGE SCALE GENOMIC DNA]</scope>
    <source>
        <strain evidence="11 12">DAOM 227022</strain>
    </source>
</reference>
<comment type="similarity">
    <text evidence="1">Belongs to the TYW3 family.</text>
</comment>
<organism evidence="11 12">
    <name type="scientific">Glomus cerebriforme</name>
    <dbReference type="NCBI Taxonomy" id="658196"/>
    <lineage>
        <taxon>Eukaryota</taxon>
        <taxon>Fungi</taxon>
        <taxon>Fungi incertae sedis</taxon>
        <taxon>Mucoromycota</taxon>
        <taxon>Glomeromycotina</taxon>
        <taxon>Glomeromycetes</taxon>
        <taxon>Glomerales</taxon>
        <taxon>Glomeraceae</taxon>
        <taxon>Glomus</taxon>
    </lineage>
</organism>
<accession>A0A397T4Y4</accession>
<evidence type="ECO:0000256" key="8">
    <source>
        <dbReference type="ARBA" id="ARBA00049202"/>
    </source>
</evidence>
<evidence type="ECO:0000256" key="5">
    <source>
        <dbReference type="ARBA" id="ARBA00022691"/>
    </source>
</evidence>
<keyword evidence="5" id="KW-0949">S-adenosyl-L-methionine</keyword>
<sequence>MSSYSFQSTTTRRLPTHHSTHPGFHSRKQQILSFLTSSDPSSKIDKSPKGSVDEAILPLIELLNKHDDYVTTSSCSGRTSIYCAGKGIKKTVYNKSDPSSKNKDENHVNNQVYNDDIEEIDDVKYENELEVNEGDVRHSMKGGGRWLFVTHSQVDLPKENKEKLNEFLLKTLFGAERDNVILLTDKDNEYFNASQANDNRLVYFKFEPMILHVEARTLDAAKNLLTSAIDTGYRESGLLTTAKRHMVVIRSSLKLDAPIARFDPAIHKLYLFVDLSYLYLLVTLNNQKFDENSRKMKELYQTLEDRLFTGIGSGEDGIARCTKETGKTWENKEERRERKRREGLARQIGLRKSGTLSDGNDGDVSTVDDESQGLDNA</sequence>
<evidence type="ECO:0000313" key="11">
    <source>
        <dbReference type="EMBL" id="RIA91976.1"/>
    </source>
</evidence>
<protein>
    <recommendedName>
        <fullName evidence="2">tRNA(Phe) 7-[(3-amino-3-carboxypropyl)-4-demethylwyosine(37)-N(4)]-methyltransferase</fullName>
        <ecNumber evidence="2">2.1.1.282</ecNumber>
    </recommendedName>
    <alternativeName>
        <fullName evidence="7">tRNA(Phe) 7-((3-amino-3-carboxypropyl)-4-demethylwyosine(37)-N(4))-methyltransferase</fullName>
    </alternativeName>
</protein>
<dbReference type="InterPro" id="IPR003827">
    <property type="entry name" value="tRNA_yW-synthesising"/>
</dbReference>
<dbReference type="SUPFAM" id="SSF111278">
    <property type="entry name" value="SSo0622-like"/>
    <property type="match status" value="1"/>
</dbReference>
<proteinExistence type="inferred from homology"/>
<comment type="caution">
    <text evidence="11">The sequence shown here is derived from an EMBL/GenBank/DDBJ whole genome shotgun (WGS) entry which is preliminary data.</text>
</comment>
<dbReference type="Pfam" id="PF02676">
    <property type="entry name" value="TYW3"/>
    <property type="match status" value="1"/>
</dbReference>
<evidence type="ECO:0000259" key="10">
    <source>
        <dbReference type="Pfam" id="PF02676"/>
    </source>
</evidence>
<evidence type="ECO:0000256" key="4">
    <source>
        <dbReference type="ARBA" id="ARBA00022679"/>
    </source>
</evidence>
<dbReference type="EC" id="2.1.1.282" evidence="2"/>
<feature type="region of interest" description="Disordered" evidence="9">
    <location>
        <begin position="1"/>
        <end position="26"/>
    </location>
</feature>
<dbReference type="GO" id="GO:0032259">
    <property type="term" value="P:methylation"/>
    <property type="evidence" value="ECO:0007669"/>
    <property type="project" value="UniProtKB-KW"/>
</dbReference>
<evidence type="ECO:0000256" key="9">
    <source>
        <dbReference type="SAM" id="MobiDB-lite"/>
    </source>
</evidence>
<keyword evidence="4 11" id="KW-0808">Transferase</keyword>
<feature type="compositionally biased region" description="Basic residues" evidence="9">
    <location>
        <begin position="14"/>
        <end position="26"/>
    </location>
</feature>
<name>A0A397T4Y4_9GLOM</name>
<feature type="compositionally biased region" description="Acidic residues" evidence="9">
    <location>
        <begin position="366"/>
        <end position="377"/>
    </location>
</feature>
<dbReference type="GO" id="GO:0008168">
    <property type="term" value="F:methyltransferase activity"/>
    <property type="evidence" value="ECO:0007669"/>
    <property type="project" value="UniProtKB-KW"/>
</dbReference>
<dbReference type="Proteomes" id="UP000265703">
    <property type="component" value="Unassembled WGS sequence"/>
</dbReference>
<dbReference type="PANTHER" id="PTHR48418">
    <property type="entry name" value="TRNA WYBUTOSINE-SYNTHESIZING PROTEIN 3"/>
    <property type="match status" value="1"/>
</dbReference>
<keyword evidence="12" id="KW-1185">Reference proteome</keyword>
<dbReference type="AlphaFoldDB" id="A0A397T4Y4"/>
<evidence type="ECO:0000256" key="6">
    <source>
        <dbReference type="ARBA" id="ARBA00022694"/>
    </source>
</evidence>
<comment type="catalytic activity">
    <reaction evidence="8">
        <text>4-demethyl-7-[(3S)-3-amino-3-carboxypropyl]wyosine(37) in tRNA(Phe) + S-adenosyl-L-methionine = 7-[(3S)-3-amino-3-carboxypropyl]wyosine(37) in tRNA(Phe) + S-adenosyl-L-homocysteine + H(+)</text>
        <dbReference type="Rhea" id="RHEA:36635"/>
        <dbReference type="Rhea" id="RHEA-COMP:10378"/>
        <dbReference type="Rhea" id="RHEA-COMP:10379"/>
        <dbReference type="ChEBI" id="CHEBI:15378"/>
        <dbReference type="ChEBI" id="CHEBI:57856"/>
        <dbReference type="ChEBI" id="CHEBI:59789"/>
        <dbReference type="ChEBI" id="CHEBI:73543"/>
        <dbReference type="ChEBI" id="CHEBI:73550"/>
        <dbReference type="EC" id="2.1.1.282"/>
    </reaction>
</comment>
<evidence type="ECO:0000313" key="12">
    <source>
        <dbReference type="Proteomes" id="UP000265703"/>
    </source>
</evidence>
<feature type="compositionally biased region" description="Basic and acidic residues" evidence="9">
    <location>
        <begin position="329"/>
        <end position="344"/>
    </location>
</feature>
<keyword evidence="3 11" id="KW-0489">Methyltransferase</keyword>
<dbReference type="Gene3D" id="3.30.1960.10">
    <property type="entry name" value="tRNA wybutosine-synthesizing-like"/>
    <property type="match status" value="1"/>
</dbReference>
<dbReference type="OrthoDB" id="48625at2759"/>
<gene>
    <name evidence="11" type="ORF">C1645_766248</name>
</gene>
<dbReference type="InterPro" id="IPR036602">
    <property type="entry name" value="tRNA_yW-synthesising-like_sf"/>
</dbReference>
<feature type="domain" description="tRNA wybutosine-synthesizing protein" evidence="10">
    <location>
        <begin position="27"/>
        <end position="304"/>
    </location>
</feature>
<evidence type="ECO:0000256" key="2">
    <source>
        <dbReference type="ARBA" id="ARBA00012750"/>
    </source>
</evidence>
<evidence type="ECO:0000256" key="3">
    <source>
        <dbReference type="ARBA" id="ARBA00022603"/>
    </source>
</evidence>